<dbReference type="InterPro" id="IPR001789">
    <property type="entry name" value="Sig_transdc_resp-reg_receiver"/>
</dbReference>
<dbReference type="SMART" id="SM00448">
    <property type="entry name" value="REC"/>
    <property type="match status" value="1"/>
</dbReference>
<dbReference type="PANTHER" id="PTHR44591:SF19">
    <property type="entry name" value="TWO-COMPONENT RESPONSE REGULATOR-RELATED"/>
    <property type="match status" value="1"/>
</dbReference>
<name>A0ABX2V6N3_9BACL</name>
<comment type="caution">
    <text evidence="2">Lacks conserved residue(s) required for the propagation of feature annotation.</text>
</comment>
<keyword evidence="3" id="KW-0175">Coiled coil</keyword>
<evidence type="ECO:0000313" key="6">
    <source>
        <dbReference type="Proteomes" id="UP000078447"/>
    </source>
</evidence>
<reference evidence="5 6" key="1">
    <citation type="submission" date="2016-03" db="EMBL/GenBank/DDBJ databases">
        <authorList>
            <person name="Cho S.-Y."/>
            <person name="Lim S."/>
            <person name="Kim H."/>
            <person name="Soh E.H."/>
            <person name="Moon J.S."/>
        </authorList>
    </citation>
    <scope>NUCLEOTIDE SEQUENCE [LARGE SCALE GENOMIC DNA]</scope>
    <source>
        <strain evidence="5 6">KCTC 3810</strain>
    </source>
</reference>
<dbReference type="EMBL" id="LVVL01000017">
    <property type="protein sequence ID" value="OAN10396.1"/>
    <property type="molecule type" value="Genomic_DNA"/>
</dbReference>
<feature type="coiled-coil region" evidence="3">
    <location>
        <begin position="14"/>
        <end position="44"/>
    </location>
</feature>
<dbReference type="Gene3D" id="3.40.50.2300">
    <property type="match status" value="1"/>
</dbReference>
<organism evidence="5 6">
    <name type="scientific">Exiguobacterium undae</name>
    <dbReference type="NCBI Taxonomy" id="169177"/>
    <lineage>
        <taxon>Bacteria</taxon>
        <taxon>Bacillati</taxon>
        <taxon>Bacillota</taxon>
        <taxon>Bacilli</taxon>
        <taxon>Bacillales</taxon>
        <taxon>Bacillales Family XII. Incertae Sedis</taxon>
        <taxon>Exiguobacterium</taxon>
    </lineage>
</organism>
<comment type="caution">
    <text evidence="5">The sequence shown here is derived from an EMBL/GenBank/DDBJ whole genome shotgun (WGS) entry which is preliminary data.</text>
</comment>
<evidence type="ECO:0000313" key="5">
    <source>
        <dbReference type="EMBL" id="OAN10396.1"/>
    </source>
</evidence>
<feature type="domain" description="Response regulatory" evidence="4">
    <location>
        <begin position="3"/>
        <end position="118"/>
    </location>
</feature>
<gene>
    <name evidence="5" type="ORF">A3783_13685</name>
</gene>
<accession>A0ABX2V6N3</accession>
<keyword evidence="6" id="KW-1185">Reference proteome</keyword>
<protein>
    <recommendedName>
        <fullName evidence="4">Response regulatory domain-containing protein</fullName>
    </recommendedName>
</protein>
<proteinExistence type="predicted"/>
<sequence length="203" mass="23034">MALYLLVDAHEPTRKILQRKLLEQNQEVAEAASAEEALSVLEAQDVDVIVTELRLPQLDGVELLKKVTRLYPLTKQIVLTDYMQLHTLLAAVNSGNISRLMTKPLKVDETILRIMKKIGAEVVETKHRKNNIGVMFNGILTNANRPYCLFFEDGTIVGRRALEIPNQEAPDDEMNGLHRFEFPTQFGTYILYQSMNGTVMKHV</sequence>
<evidence type="ECO:0000256" key="2">
    <source>
        <dbReference type="PROSITE-ProRule" id="PRU00169"/>
    </source>
</evidence>
<dbReference type="Pfam" id="PF00072">
    <property type="entry name" value="Response_reg"/>
    <property type="match status" value="1"/>
</dbReference>
<dbReference type="RefSeq" id="WP_026834250.1">
    <property type="nucleotide sequence ID" value="NZ_LVVL01000017.1"/>
</dbReference>
<dbReference type="InterPro" id="IPR050595">
    <property type="entry name" value="Bact_response_regulator"/>
</dbReference>
<dbReference type="PANTHER" id="PTHR44591">
    <property type="entry name" value="STRESS RESPONSE REGULATOR PROTEIN 1"/>
    <property type="match status" value="1"/>
</dbReference>
<evidence type="ECO:0000259" key="4">
    <source>
        <dbReference type="PROSITE" id="PS50110"/>
    </source>
</evidence>
<dbReference type="PROSITE" id="PS50110">
    <property type="entry name" value="RESPONSE_REGULATORY"/>
    <property type="match status" value="1"/>
</dbReference>
<dbReference type="Proteomes" id="UP000078447">
    <property type="component" value="Unassembled WGS sequence"/>
</dbReference>
<keyword evidence="1" id="KW-0597">Phosphoprotein</keyword>
<dbReference type="SUPFAM" id="SSF52172">
    <property type="entry name" value="CheY-like"/>
    <property type="match status" value="1"/>
</dbReference>
<evidence type="ECO:0000256" key="1">
    <source>
        <dbReference type="ARBA" id="ARBA00022553"/>
    </source>
</evidence>
<evidence type="ECO:0000256" key="3">
    <source>
        <dbReference type="SAM" id="Coils"/>
    </source>
</evidence>
<dbReference type="InterPro" id="IPR011006">
    <property type="entry name" value="CheY-like_superfamily"/>
</dbReference>